<name>A0A2I8VQF2_9EURY</name>
<dbReference type="EMBL" id="CP026310">
    <property type="protein sequence ID" value="AUV84151.1"/>
    <property type="molecule type" value="Genomic_DNA"/>
</dbReference>
<dbReference type="KEGG" id="srub:C2R22_21465"/>
<sequence>MMMRTVVTVSILVVAAVVGVLGATPATGTATNITGTAVTPSTVTTGDATTISVSLTVEGVDTGDGTTDGSVTLSVPDAVNLSNTRTTDISVGPNASNNRGMIDVDARTVTVSWDDDTGTPGENFSISFDLEGIVVGRTGDTAVTAAVDADATGGAEVTATVGTITTIASKSDRSVTETPATLYFSEHDVDLTAISGANPAGSPQRFYGVTGEAEGVSHRQKIRLRSI</sequence>
<reference evidence="1 2" key="1">
    <citation type="submission" date="2018-01" db="EMBL/GenBank/DDBJ databases">
        <title>Complete genome sequence of Salinigranum rubrum GX10T, an extremely halophilic archaeon isolated from a marine solar saltern.</title>
        <authorList>
            <person name="Han S."/>
        </authorList>
    </citation>
    <scope>NUCLEOTIDE SEQUENCE [LARGE SCALE GENOMIC DNA]</scope>
    <source>
        <strain evidence="1 2">GX10</strain>
        <plasmid evidence="2">Plasmid unnamed1</plasmid>
    </source>
</reference>
<keyword evidence="1" id="KW-0614">Plasmid</keyword>
<gene>
    <name evidence="1" type="ORF">C2R22_21465</name>
</gene>
<organism evidence="1 2">
    <name type="scientific">Salinigranum rubrum</name>
    <dbReference type="NCBI Taxonomy" id="755307"/>
    <lineage>
        <taxon>Archaea</taxon>
        <taxon>Methanobacteriati</taxon>
        <taxon>Methanobacteriota</taxon>
        <taxon>Stenosarchaea group</taxon>
        <taxon>Halobacteria</taxon>
        <taxon>Halobacteriales</taxon>
        <taxon>Haloferacaceae</taxon>
        <taxon>Salinigranum</taxon>
    </lineage>
</organism>
<evidence type="ECO:0000313" key="2">
    <source>
        <dbReference type="Proteomes" id="UP000236584"/>
    </source>
</evidence>
<keyword evidence="2" id="KW-1185">Reference proteome</keyword>
<proteinExistence type="predicted"/>
<protein>
    <submittedName>
        <fullName evidence="1">Uncharacterized protein</fullName>
    </submittedName>
</protein>
<dbReference type="AlphaFoldDB" id="A0A2I8VQF2"/>
<accession>A0A2I8VQF2</accession>
<dbReference type="Proteomes" id="UP000236584">
    <property type="component" value="Plasmid unnamed1"/>
</dbReference>
<evidence type="ECO:0000313" key="1">
    <source>
        <dbReference type="EMBL" id="AUV84151.1"/>
    </source>
</evidence>
<geneLocation type="plasmid" evidence="1">
    <name>unnamed1</name>
</geneLocation>